<keyword evidence="2" id="KW-1185">Reference proteome</keyword>
<dbReference type="Proteomes" id="UP001239111">
    <property type="component" value="Chromosome 4"/>
</dbReference>
<protein>
    <submittedName>
        <fullName evidence="1">Uncharacterized protein</fullName>
    </submittedName>
</protein>
<dbReference type="EMBL" id="CM056744">
    <property type="protein sequence ID" value="KAJ8666212.1"/>
    <property type="molecule type" value="Genomic_DNA"/>
</dbReference>
<proteinExistence type="predicted"/>
<accession>A0ACC2N4W0</accession>
<comment type="caution">
    <text evidence="1">The sequence shown here is derived from an EMBL/GenBank/DDBJ whole genome shotgun (WGS) entry which is preliminary data.</text>
</comment>
<reference evidence="1" key="1">
    <citation type="submission" date="2023-04" db="EMBL/GenBank/DDBJ databases">
        <title>A chromosome-level genome assembly of the parasitoid wasp Eretmocerus hayati.</title>
        <authorList>
            <person name="Zhong Y."/>
            <person name="Liu S."/>
            <person name="Liu Y."/>
        </authorList>
    </citation>
    <scope>NUCLEOTIDE SEQUENCE</scope>
    <source>
        <strain evidence="1">ZJU_SS_LIU_2023</strain>
    </source>
</reference>
<sequence>MLMRWKNEQKVEQLKVRKPMIWSVLLGREDCYFCMTDIRGIRSNTKADISYAEVSSVMRLDKAEFVDKRTSKRNEPMDMDPIEVGEMELDDFPDGDVSDDEHEEYMPAGGK</sequence>
<evidence type="ECO:0000313" key="1">
    <source>
        <dbReference type="EMBL" id="KAJ8666212.1"/>
    </source>
</evidence>
<gene>
    <name evidence="1" type="ORF">QAD02_007874</name>
</gene>
<organism evidence="1 2">
    <name type="scientific">Eretmocerus hayati</name>
    <dbReference type="NCBI Taxonomy" id="131215"/>
    <lineage>
        <taxon>Eukaryota</taxon>
        <taxon>Metazoa</taxon>
        <taxon>Ecdysozoa</taxon>
        <taxon>Arthropoda</taxon>
        <taxon>Hexapoda</taxon>
        <taxon>Insecta</taxon>
        <taxon>Pterygota</taxon>
        <taxon>Neoptera</taxon>
        <taxon>Endopterygota</taxon>
        <taxon>Hymenoptera</taxon>
        <taxon>Apocrita</taxon>
        <taxon>Proctotrupomorpha</taxon>
        <taxon>Chalcidoidea</taxon>
        <taxon>Aphelinidae</taxon>
        <taxon>Aphelininae</taxon>
        <taxon>Eretmocerus</taxon>
    </lineage>
</organism>
<evidence type="ECO:0000313" key="2">
    <source>
        <dbReference type="Proteomes" id="UP001239111"/>
    </source>
</evidence>
<name>A0ACC2N4W0_9HYME</name>